<feature type="transmembrane region" description="Helical" evidence="7">
    <location>
        <begin position="236"/>
        <end position="256"/>
    </location>
</feature>
<dbReference type="NCBIfam" id="TIGR00797">
    <property type="entry name" value="matE"/>
    <property type="match status" value="1"/>
</dbReference>
<keyword evidence="4 7" id="KW-0812">Transmembrane</keyword>
<protein>
    <submittedName>
        <fullName evidence="8">MATE family efflux transporter</fullName>
    </submittedName>
</protein>
<name>A0AAX2AKR1_9BACT</name>
<feature type="transmembrane region" description="Helical" evidence="7">
    <location>
        <begin position="156"/>
        <end position="178"/>
    </location>
</feature>
<reference evidence="8 9" key="1">
    <citation type="submission" date="2017-09" db="EMBL/GenBank/DDBJ databases">
        <title>Genomics of the genus Arcobacter.</title>
        <authorList>
            <person name="Perez-Cataluna A."/>
            <person name="Figueras M.J."/>
            <person name="Salas-Masso N."/>
        </authorList>
    </citation>
    <scope>NUCLEOTIDE SEQUENCE [LARGE SCALE GENOMIC DNA]</scope>
    <source>
        <strain evidence="8 9">CECT 7386</strain>
    </source>
</reference>
<keyword evidence="3" id="KW-0813">Transport</keyword>
<organism evidence="8 9">
    <name type="scientific">Malaciobacter mytili LMG 24559</name>
    <dbReference type="NCBI Taxonomy" id="1032238"/>
    <lineage>
        <taxon>Bacteria</taxon>
        <taxon>Pseudomonadati</taxon>
        <taxon>Campylobacterota</taxon>
        <taxon>Epsilonproteobacteria</taxon>
        <taxon>Campylobacterales</taxon>
        <taxon>Arcobacteraceae</taxon>
        <taxon>Malaciobacter</taxon>
    </lineage>
</organism>
<feature type="transmembrane region" description="Helical" evidence="7">
    <location>
        <begin position="404"/>
        <end position="424"/>
    </location>
</feature>
<evidence type="ECO:0000313" key="8">
    <source>
        <dbReference type="EMBL" id="RXK16920.1"/>
    </source>
</evidence>
<dbReference type="InterPro" id="IPR044644">
    <property type="entry name" value="DinF-like"/>
</dbReference>
<dbReference type="Pfam" id="PF01554">
    <property type="entry name" value="MatE"/>
    <property type="match status" value="2"/>
</dbReference>
<accession>A0AAX2AKR1</accession>
<keyword evidence="5 7" id="KW-1133">Transmembrane helix</keyword>
<feature type="transmembrane region" description="Helical" evidence="7">
    <location>
        <begin position="184"/>
        <end position="205"/>
    </location>
</feature>
<gene>
    <name evidence="8" type="ORF">CP985_01215</name>
</gene>
<dbReference type="GO" id="GO:0042910">
    <property type="term" value="F:xenobiotic transmembrane transporter activity"/>
    <property type="evidence" value="ECO:0007669"/>
    <property type="project" value="InterPro"/>
</dbReference>
<feature type="transmembrane region" description="Helical" evidence="7">
    <location>
        <begin position="312"/>
        <end position="336"/>
    </location>
</feature>
<evidence type="ECO:0000256" key="4">
    <source>
        <dbReference type="ARBA" id="ARBA00022692"/>
    </source>
</evidence>
<dbReference type="CDD" id="cd13136">
    <property type="entry name" value="MATE_DinF_like"/>
    <property type="match status" value="1"/>
</dbReference>
<evidence type="ECO:0000256" key="1">
    <source>
        <dbReference type="ARBA" id="ARBA00004141"/>
    </source>
</evidence>
<keyword evidence="9" id="KW-1185">Reference proteome</keyword>
<evidence type="ECO:0000313" key="9">
    <source>
        <dbReference type="Proteomes" id="UP000290092"/>
    </source>
</evidence>
<dbReference type="PANTHER" id="PTHR43298">
    <property type="entry name" value="MULTIDRUG RESISTANCE PROTEIN NORM-RELATED"/>
    <property type="match status" value="1"/>
</dbReference>
<dbReference type="InterPro" id="IPR050222">
    <property type="entry name" value="MATE_MdtK"/>
</dbReference>
<proteinExistence type="inferred from homology"/>
<comment type="subcellular location">
    <subcellularLocation>
        <location evidence="1">Membrane</location>
        <topology evidence="1">Multi-pass membrane protein</topology>
    </subcellularLocation>
</comment>
<dbReference type="GO" id="GO:0015297">
    <property type="term" value="F:antiporter activity"/>
    <property type="evidence" value="ECO:0007669"/>
    <property type="project" value="InterPro"/>
</dbReference>
<feature type="transmembrane region" description="Helical" evidence="7">
    <location>
        <begin position="38"/>
        <end position="60"/>
    </location>
</feature>
<feature type="transmembrane region" description="Helical" evidence="7">
    <location>
        <begin position="262"/>
        <end position="279"/>
    </location>
</feature>
<dbReference type="Proteomes" id="UP000290092">
    <property type="component" value="Unassembled WGS sequence"/>
</dbReference>
<feature type="transmembrane region" description="Helical" evidence="7">
    <location>
        <begin position="7"/>
        <end position="26"/>
    </location>
</feature>
<feature type="transmembrane region" description="Helical" evidence="7">
    <location>
        <begin position="348"/>
        <end position="369"/>
    </location>
</feature>
<feature type="transmembrane region" description="Helical" evidence="7">
    <location>
        <begin position="381"/>
        <end position="398"/>
    </location>
</feature>
<dbReference type="EMBL" id="NXID01000003">
    <property type="protein sequence ID" value="RXK16920.1"/>
    <property type="molecule type" value="Genomic_DNA"/>
</dbReference>
<comment type="caution">
    <text evidence="8">The sequence shown here is derived from an EMBL/GenBank/DDBJ whole genome shotgun (WGS) entry which is preliminary data.</text>
</comment>
<evidence type="ECO:0000256" key="2">
    <source>
        <dbReference type="ARBA" id="ARBA00010199"/>
    </source>
</evidence>
<evidence type="ECO:0000256" key="7">
    <source>
        <dbReference type="SAM" id="Phobius"/>
    </source>
</evidence>
<dbReference type="AlphaFoldDB" id="A0AAX2AKR1"/>
<dbReference type="PANTHER" id="PTHR43298:SF2">
    <property type="entry name" value="FMN_FAD EXPORTER YEEO-RELATED"/>
    <property type="match status" value="1"/>
</dbReference>
<evidence type="ECO:0000256" key="5">
    <source>
        <dbReference type="ARBA" id="ARBA00022989"/>
    </source>
</evidence>
<feature type="transmembrane region" description="Helical" evidence="7">
    <location>
        <begin position="124"/>
        <end position="144"/>
    </location>
</feature>
<evidence type="ECO:0000256" key="3">
    <source>
        <dbReference type="ARBA" id="ARBA00022448"/>
    </source>
</evidence>
<dbReference type="InterPro" id="IPR002528">
    <property type="entry name" value="MATE_fam"/>
</dbReference>
<keyword evidence="6 7" id="KW-0472">Membrane</keyword>
<feature type="transmembrane region" description="Helical" evidence="7">
    <location>
        <begin position="81"/>
        <end position="104"/>
    </location>
</feature>
<evidence type="ECO:0000256" key="6">
    <source>
        <dbReference type="ARBA" id="ARBA00023136"/>
    </source>
</evidence>
<comment type="similarity">
    <text evidence="2">Belongs to the multi antimicrobial extrusion (MATE) (TC 2.A.66.1) family.</text>
</comment>
<sequence length="436" mass="49053">MTYKEYLAIAIPFVISTVTQPLLGAVDTAVLGRLDDAAFMGGVAIGAVIFNTLYWLLGFLRVSTSGFAAQSLGTQCNKDSLYALLRPAIIAVVLSLLFILLQTPIKMGAEVIFDADLDVWESTIIYYDILIWGAPFVLIGYVNLGWLMGRKLIKETLYLQVSMNIINIILDIFLVLYLDMGVYGVAYATLFSQAVGFCIGIYLITKQVPINTIFKKYNDLFEKEAFSKIMGVNTNFLIRTICLLIMTNMFIAKGASFGKETLAANAVLFQLQYIIAYFYDGFANASSIYSGKAVGEKNIEDYKRILKISNILTLWLTLIFTLIITFFSSQLINIFTNINEIVVIANEYIFWLILYPIAIGHGLTFAGIYTGATFTAPVRDGLIISLFVFVLIYFFAIPKFENHGLWLAFILFSFTRSITFIFYLRKMQKNIFKGVY</sequence>
<dbReference type="GO" id="GO:0005886">
    <property type="term" value="C:plasma membrane"/>
    <property type="evidence" value="ECO:0007669"/>
    <property type="project" value="TreeGrafter"/>
</dbReference>